<comment type="similarity">
    <text evidence="1">Belongs to the sigma-70 factor family. ECF subfamily.</text>
</comment>
<dbReference type="Pfam" id="PF04542">
    <property type="entry name" value="Sigma70_r2"/>
    <property type="match status" value="1"/>
</dbReference>
<organism evidence="8 9">
    <name type="scientific">Fodinicola feengrottensis</name>
    <dbReference type="NCBI Taxonomy" id="435914"/>
    <lineage>
        <taxon>Bacteria</taxon>
        <taxon>Bacillati</taxon>
        <taxon>Actinomycetota</taxon>
        <taxon>Actinomycetes</taxon>
        <taxon>Mycobacteriales</taxon>
        <taxon>Fodinicola</taxon>
    </lineage>
</organism>
<keyword evidence="9" id="KW-1185">Reference proteome</keyword>
<evidence type="ECO:0000313" key="9">
    <source>
        <dbReference type="Proteomes" id="UP001500618"/>
    </source>
</evidence>
<keyword evidence="2" id="KW-0805">Transcription regulation</keyword>
<dbReference type="InterPro" id="IPR013324">
    <property type="entry name" value="RNA_pol_sigma_r3/r4-like"/>
</dbReference>
<dbReference type="Proteomes" id="UP001500618">
    <property type="component" value="Unassembled WGS sequence"/>
</dbReference>
<keyword evidence="4" id="KW-0238">DNA-binding</keyword>
<reference evidence="8 9" key="1">
    <citation type="journal article" date="2019" name="Int. J. Syst. Evol. Microbiol.">
        <title>The Global Catalogue of Microorganisms (GCM) 10K type strain sequencing project: providing services to taxonomists for standard genome sequencing and annotation.</title>
        <authorList>
            <consortium name="The Broad Institute Genomics Platform"/>
            <consortium name="The Broad Institute Genome Sequencing Center for Infectious Disease"/>
            <person name="Wu L."/>
            <person name="Ma J."/>
        </authorList>
    </citation>
    <scope>NUCLEOTIDE SEQUENCE [LARGE SCALE GENOMIC DNA]</scope>
    <source>
        <strain evidence="8 9">JCM 14718</strain>
    </source>
</reference>
<dbReference type="SUPFAM" id="SSF88946">
    <property type="entry name" value="Sigma2 domain of RNA polymerase sigma factors"/>
    <property type="match status" value="1"/>
</dbReference>
<evidence type="ECO:0000256" key="3">
    <source>
        <dbReference type="ARBA" id="ARBA00023082"/>
    </source>
</evidence>
<name>A0ABN2IR71_9ACTN</name>
<dbReference type="CDD" id="cd06171">
    <property type="entry name" value="Sigma70_r4"/>
    <property type="match status" value="1"/>
</dbReference>
<accession>A0ABN2IR71</accession>
<feature type="domain" description="RNA polymerase sigma-70 region 2" evidence="6">
    <location>
        <begin position="3"/>
        <end position="56"/>
    </location>
</feature>
<dbReference type="SUPFAM" id="SSF88659">
    <property type="entry name" value="Sigma3 and sigma4 domains of RNA polymerase sigma factors"/>
    <property type="match status" value="1"/>
</dbReference>
<evidence type="ECO:0000256" key="1">
    <source>
        <dbReference type="ARBA" id="ARBA00010641"/>
    </source>
</evidence>
<keyword evidence="3" id="KW-0731">Sigma factor</keyword>
<keyword evidence="5" id="KW-0804">Transcription</keyword>
<feature type="domain" description="RNA polymerase sigma factor 70 region 4 type 2" evidence="7">
    <location>
        <begin position="80"/>
        <end position="131"/>
    </location>
</feature>
<dbReference type="NCBIfam" id="TIGR02937">
    <property type="entry name" value="sigma70-ECF"/>
    <property type="match status" value="1"/>
</dbReference>
<evidence type="ECO:0000313" key="8">
    <source>
        <dbReference type="EMBL" id="GAA1709785.1"/>
    </source>
</evidence>
<dbReference type="InterPro" id="IPR039425">
    <property type="entry name" value="RNA_pol_sigma-70-like"/>
</dbReference>
<dbReference type="Gene3D" id="1.10.1740.10">
    <property type="match status" value="1"/>
</dbReference>
<dbReference type="PANTHER" id="PTHR43133:SF50">
    <property type="entry name" value="ECF RNA POLYMERASE SIGMA FACTOR SIGM"/>
    <property type="match status" value="1"/>
</dbReference>
<protein>
    <recommendedName>
        <fullName evidence="10">RNA polymerase sigma factor</fullName>
    </recommendedName>
</protein>
<dbReference type="Gene3D" id="1.10.10.10">
    <property type="entry name" value="Winged helix-like DNA-binding domain superfamily/Winged helix DNA-binding domain"/>
    <property type="match status" value="1"/>
</dbReference>
<evidence type="ECO:0000256" key="2">
    <source>
        <dbReference type="ARBA" id="ARBA00023015"/>
    </source>
</evidence>
<dbReference type="Pfam" id="PF08281">
    <property type="entry name" value="Sigma70_r4_2"/>
    <property type="match status" value="1"/>
</dbReference>
<comment type="caution">
    <text evidence="8">The sequence shown here is derived from an EMBL/GenBank/DDBJ whole genome shotgun (WGS) entry which is preliminary data.</text>
</comment>
<evidence type="ECO:0000259" key="6">
    <source>
        <dbReference type="Pfam" id="PF04542"/>
    </source>
</evidence>
<sequence>MFALTGDTAEAEDVVQEAFVRAVANSRKVLEADSPEAWLRTVARNVALNRWRRKVRLRQLMRQNEPRPPVVPEMSPDRLVVYDAIRQLQPRYREVIALHYLADLSVEQIAQTIGASTGTVKSRLHRGRTALGQLLGSDRSSFVAMMSADGPVPAIGEI</sequence>
<dbReference type="InterPro" id="IPR007627">
    <property type="entry name" value="RNA_pol_sigma70_r2"/>
</dbReference>
<dbReference type="InterPro" id="IPR014284">
    <property type="entry name" value="RNA_pol_sigma-70_dom"/>
</dbReference>
<evidence type="ECO:0000259" key="7">
    <source>
        <dbReference type="Pfam" id="PF08281"/>
    </source>
</evidence>
<dbReference type="EMBL" id="BAAANY010000036">
    <property type="protein sequence ID" value="GAA1709785.1"/>
    <property type="molecule type" value="Genomic_DNA"/>
</dbReference>
<evidence type="ECO:0000256" key="5">
    <source>
        <dbReference type="ARBA" id="ARBA00023163"/>
    </source>
</evidence>
<evidence type="ECO:0000256" key="4">
    <source>
        <dbReference type="ARBA" id="ARBA00023125"/>
    </source>
</evidence>
<evidence type="ECO:0008006" key="10">
    <source>
        <dbReference type="Google" id="ProtNLM"/>
    </source>
</evidence>
<proteinExistence type="inferred from homology"/>
<dbReference type="InterPro" id="IPR036388">
    <property type="entry name" value="WH-like_DNA-bd_sf"/>
</dbReference>
<gene>
    <name evidence="8" type="ORF">GCM10009765_68800</name>
</gene>
<dbReference type="PANTHER" id="PTHR43133">
    <property type="entry name" value="RNA POLYMERASE ECF-TYPE SIGMA FACTO"/>
    <property type="match status" value="1"/>
</dbReference>
<dbReference type="InterPro" id="IPR013325">
    <property type="entry name" value="RNA_pol_sigma_r2"/>
</dbReference>
<dbReference type="InterPro" id="IPR013249">
    <property type="entry name" value="RNA_pol_sigma70_r4_t2"/>
</dbReference>